<keyword evidence="2" id="KW-1185">Reference proteome</keyword>
<reference evidence="2" key="1">
    <citation type="journal article" date="2017" name="Nat. Microbiol.">
        <title>Global analysis of biosynthetic gene clusters reveals vast potential of secondary metabolite production in Penicillium species.</title>
        <authorList>
            <person name="Nielsen J.C."/>
            <person name="Grijseels S."/>
            <person name="Prigent S."/>
            <person name="Ji B."/>
            <person name="Dainat J."/>
            <person name="Nielsen K.F."/>
            <person name="Frisvad J.C."/>
            <person name="Workman M."/>
            <person name="Nielsen J."/>
        </authorList>
    </citation>
    <scope>NUCLEOTIDE SEQUENCE [LARGE SCALE GENOMIC DNA]</scope>
    <source>
        <strain evidence="2">IBT 14082</strain>
    </source>
</reference>
<evidence type="ECO:0000313" key="2">
    <source>
        <dbReference type="Proteomes" id="UP000191342"/>
    </source>
</evidence>
<dbReference type="STRING" id="254877.A0A1V6SB24"/>
<dbReference type="AlphaFoldDB" id="A0A1V6SB24"/>
<name>A0A1V6SB24_9EURO</name>
<accession>A0A1V6SB24</accession>
<protein>
    <submittedName>
        <fullName evidence="1">Uncharacterized protein</fullName>
    </submittedName>
</protein>
<gene>
    <name evidence="1" type="ORF">PENFLA_c076G07034</name>
</gene>
<proteinExistence type="predicted"/>
<dbReference type="EMBL" id="MLQL01000076">
    <property type="protein sequence ID" value="OQE11241.1"/>
    <property type="molecule type" value="Genomic_DNA"/>
</dbReference>
<evidence type="ECO:0000313" key="1">
    <source>
        <dbReference type="EMBL" id="OQE11241.1"/>
    </source>
</evidence>
<organism evidence="1 2">
    <name type="scientific">Penicillium flavigenum</name>
    <dbReference type="NCBI Taxonomy" id="254877"/>
    <lineage>
        <taxon>Eukaryota</taxon>
        <taxon>Fungi</taxon>
        <taxon>Dikarya</taxon>
        <taxon>Ascomycota</taxon>
        <taxon>Pezizomycotina</taxon>
        <taxon>Eurotiomycetes</taxon>
        <taxon>Eurotiomycetidae</taxon>
        <taxon>Eurotiales</taxon>
        <taxon>Aspergillaceae</taxon>
        <taxon>Penicillium</taxon>
    </lineage>
</organism>
<sequence length="82" mass="9344">MATACRIKAAIINIPRFTAMASPFKLKLLLILRNDKESLWGNTWNPEEGTPYEEVHPTIIHPDEGSGLNNLKSDWFLIFEAF</sequence>
<dbReference type="Proteomes" id="UP000191342">
    <property type="component" value="Unassembled WGS sequence"/>
</dbReference>
<comment type="caution">
    <text evidence="1">The sequence shown here is derived from an EMBL/GenBank/DDBJ whole genome shotgun (WGS) entry which is preliminary data.</text>
</comment>